<keyword evidence="2 4" id="KW-0808">Transferase</keyword>
<feature type="binding site" evidence="4">
    <location>
        <position position="209"/>
    </location>
    <ligand>
        <name>S-adenosyl-L-methionine</name>
        <dbReference type="ChEBI" id="CHEBI:59789"/>
    </ligand>
</feature>
<evidence type="ECO:0000259" key="5">
    <source>
        <dbReference type="Pfam" id="PF13847"/>
    </source>
</evidence>
<dbReference type="InterPro" id="IPR004556">
    <property type="entry name" value="HemK-like"/>
</dbReference>
<sequence>MNDPQSPTVSGRELLSWRNWARDVAKSADVDPTEVDWLLLEVADVNRLALRLDSFQGRTQIKVKLPLSVLTQMWQRRIYDRLPIQYIAGVTPWRNFSLAVTPAVLIPRPETEYLIDLAVTAAKESQVTQSLKQGHWADLGTGSGAIALGLADGLRQATIHAVDFSPEALAIAQYNALNLGFATRIHFYQGSWWEPLHALKGKLSGMVSNPPYIPSSLVPSLQPEVAKHEPHLALDGGKDGLDCIRHLVEKAPEFLNPGGIWLIEMMAGQADAVVQLLQEEGRYCDISIHADFAGIERFALAYIKNEEIS</sequence>
<gene>
    <name evidence="4 6" type="primary">prmC</name>
    <name evidence="6" type="ORF">NDI37_05530</name>
</gene>
<dbReference type="EC" id="2.1.1.297" evidence="4"/>
<dbReference type="GO" id="GO:0102559">
    <property type="term" value="F:peptide chain release factor N(5)-glutamine methyltransferase activity"/>
    <property type="evidence" value="ECO:0007669"/>
    <property type="project" value="UniProtKB-EC"/>
</dbReference>
<keyword evidence="3 4" id="KW-0949">S-adenosyl-L-methionine</keyword>
<feature type="binding site" evidence="4">
    <location>
        <position position="192"/>
    </location>
    <ligand>
        <name>S-adenosyl-L-methionine</name>
        <dbReference type="ChEBI" id="CHEBI:59789"/>
    </ligand>
</feature>
<feature type="binding site" evidence="4">
    <location>
        <position position="163"/>
    </location>
    <ligand>
        <name>S-adenosyl-L-methionine</name>
        <dbReference type="ChEBI" id="CHEBI:59789"/>
    </ligand>
</feature>
<proteinExistence type="inferred from homology"/>
<dbReference type="CDD" id="cd02440">
    <property type="entry name" value="AdoMet_MTases"/>
    <property type="match status" value="1"/>
</dbReference>
<dbReference type="GO" id="GO:0032259">
    <property type="term" value="P:methylation"/>
    <property type="evidence" value="ECO:0007669"/>
    <property type="project" value="UniProtKB-KW"/>
</dbReference>
<feature type="domain" description="Methyltransferase" evidence="5">
    <location>
        <begin position="138"/>
        <end position="267"/>
    </location>
</feature>
<accession>A0ABV0JKG0</accession>
<evidence type="ECO:0000313" key="6">
    <source>
        <dbReference type="EMBL" id="MEP0863924.1"/>
    </source>
</evidence>
<dbReference type="InterPro" id="IPR029063">
    <property type="entry name" value="SAM-dependent_MTases_sf"/>
</dbReference>
<dbReference type="Gene3D" id="3.40.50.150">
    <property type="entry name" value="Vaccinia Virus protein VP39"/>
    <property type="match status" value="1"/>
</dbReference>
<dbReference type="InterPro" id="IPR052663">
    <property type="entry name" value="RF_glutamine_MTase_cyano"/>
</dbReference>
<dbReference type="SUPFAM" id="SSF53335">
    <property type="entry name" value="S-adenosyl-L-methionine-dependent methyltransferases"/>
    <property type="match status" value="1"/>
</dbReference>
<dbReference type="RefSeq" id="WP_190417621.1">
    <property type="nucleotide sequence ID" value="NZ_JAMPKK010000008.1"/>
</dbReference>
<dbReference type="Proteomes" id="UP001442494">
    <property type="component" value="Unassembled WGS sequence"/>
</dbReference>
<evidence type="ECO:0000313" key="7">
    <source>
        <dbReference type="Proteomes" id="UP001442494"/>
    </source>
</evidence>
<comment type="similarity">
    <text evidence="4">Belongs to the protein N5-glutamine methyltransferase family. PrmC subfamily.</text>
</comment>
<dbReference type="PANTHER" id="PTHR47441:SF3">
    <property type="entry name" value="RELEASE FACTOR GLUTAMINE METHYLTRANSFERASE"/>
    <property type="match status" value="1"/>
</dbReference>
<dbReference type="PROSITE" id="PS00092">
    <property type="entry name" value="N6_MTASE"/>
    <property type="match status" value="1"/>
</dbReference>
<keyword evidence="7" id="KW-1185">Reference proteome</keyword>
<protein>
    <recommendedName>
        <fullName evidence="4">Release factor glutamine methyltransferase</fullName>
        <shortName evidence="4">RF MTase</shortName>
        <ecNumber evidence="4">2.1.1.297</ecNumber>
    </recommendedName>
    <alternativeName>
        <fullName evidence="4">N5-glutamine methyltransferase PrmC</fullName>
    </alternativeName>
    <alternativeName>
        <fullName evidence="4">Protein-(glutamine-N5) MTase PrmC</fullName>
    </alternativeName>
    <alternativeName>
        <fullName evidence="4">Protein-glutamine N-methyltransferase PrmC</fullName>
    </alternativeName>
</protein>
<dbReference type="HAMAP" id="MF_02126">
    <property type="entry name" value="RF_methyltr_PrmC"/>
    <property type="match status" value="1"/>
</dbReference>
<evidence type="ECO:0000256" key="3">
    <source>
        <dbReference type="ARBA" id="ARBA00022691"/>
    </source>
</evidence>
<comment type="function">
    <text evidence="4">Methylates the class 1 translation termination release factors RF1/PrfA and RF2/PrfB on the glutamine residue of the universally conserved GGQ motif.</text>
</comment>
<evidence type="ECO:0000256" key="4">
    <source>
        <dbReference type="HAMAP-Rule" id="MF_02126"/>
    </source>
</evidence>
<evidence type="ECO:0000256" key="2">
    <source>
        <dbReference type="ARBA" id="ARBA00022679"/>
    </source>
</evidence>
<organism evidence="6 7">
    <name type="scientific">Funiculus sociatus GB2-A5</name>
    <dbReference type="NCBI Taxonomy" id="2933946"/>
    <lineage>
        <taxon>Bacteria</taxon>
        <taxon>Bacillati</taxon>
        <taxon>Cyanobacteriota</taxon>
        <taxon>Cyanophyceae</taxon>
        <taxon>Coleofasciculales</taxon>
        <taxon>Coleofasciculaceae</taxon>
        <taxon>Funiculus</taxon>
    </lineage>
</organism>
<dbReference type="InterPro" id="IPR019874">
    <property type="entry name" value="RF_methyltr_PrmC"/>
</dbReference>
<dbReference type="InterPro" id="IPR002052">
    <property type="entry name" value="DNA_methylase_N6_adenine_CS"/>
</dbReference>
<reference evidence="6 7" key="1">
    <citation type="submission" date="2022-04" db="EMBL/GenBank/DDBJ databases">
        <title>Positive selection, recombination, and allopatry shape intraspecific diversity of widespread and dominant cyanobacteria.</title>
        <authorList>
            <person name="Wei J."/>
            <person name="Shu W."/>
            <person name="Hu C."/>
        </authorList>
    </citation>
    <scope>NUCLEOTIDE SEQUENCE [LARGE SCALE GENOMIC DNA]</scope>
    <source>
        <strain evidence="6 7">GB2-A5</strain>
    </source>
</reference>
<dbReference type="InterPro" id="IPR025714">
    <property type="entry name" value="Methyltranfer_dom"/>
</dbReference>
<dbReference type="NCBIfam" id="TIGR00536">
    <property type="entry name" value="hemK_fam"/>
    <property type="match status" value="1"/>
</dbReference>
<name>A0ABV0JKG0_9CYAN</name>
<comment type="catalytic activity">
    <reaction evidence="4">
        <text>L-glutaminyl-[peptide chain release factor] + S-adenosyl-L-methionine = N(5)-methyl-L-glutaminyl-[peptide chain release factor] + S-adenosyl-L-homocysteine + H(+)</text>
        <dbReference type="Rhea" id="RHEA:42896"/>
        <dbReference type="Rhea" id="RHEA-COMP:10271"/>
        <dbReference type="Rhea" id="RHEA-COMP:10272"/>
        <dbReference type="ChEBI" id="CHEBI:15378"/>
        <dbReference type="ChEBI" id="CHEBI:30011"/>
        <dbReference type="ChEBI" id="CHEBI:57856"/>
        <dbReference type="ChEBI" id="CHEBI:59789"/>
        <dbReference type="ChEBI" id="CHEBI:61891"/>
        <dbReference type="EC" id="2.1.1.297"/>
    </reaction>
</comment>
<keyword evidence="1 4" id="KW-0489">Methyltransferase</keyword>
<feature type="binding site" evidence="4">
    <location>
        <begin position="209"/>
        <end position="212"/>
    </location>
    <ligand>
        <name>substrate</name>
    </ligand>
</feature>
<evidence type="ECO:0000256" key="1">
    <source>
        <dbReference type="ARBA" id="ARBA00022603"/>
    </source>
</evidence>
<feature type="binding site" evidence="4">
    <location>
        <begin position="140"/>
        <end position="144"/>
    </location>
    <ligand>
        <name>S-adenosyl-L-methionine</name>
        <dbReference type="ChEBI" id="CHEBI:59789"/>
    </ligand>
</feature>
<dbReference type="EMBL" id="JAMPKK010000008">
    <property type="protein sequence ID" value="MEP0863924.1"/>
    <property type="molecule type" value="Genomic_DNA"/>
</dbReference>
<dbReference type="NCBIfam" id="TIGR03534">
    <property type="entry name" value="RF_mod_PrmC"/>
    <property type="match status" value="1"/>
</dbReference>
<dbReference type="Pfam" id="PF13847">
    <property type="entry name" value="Methyltransf_31"/>
    <property type="match status" value="1"/>
</dbReference>
<dbReference type="PANTHER" id="PTHR47441">
    <property type="match status" value="1"/>
</dbReference>
<comment type="caution">
    <text evidence="6">The sequence shown here is derived from an EMBL/GenBank/DDBJ whole genome shotgun (WGS) entry which is preliminary data.</text>
</comment>